<evidence type="ECO:0000256" key="5">
    <source>
        <dbReference type="ARBA" id="ARBA00023295"/>
    </source>
</evidence>
<dbReference type="SUPFAM" id="SSF51658">
    <property type="entry name" value="Xylose isomerase-like"/>
    <property type="match status" value="1"/>
</dbReference>
<dbReference type="EMBL" id="BMXF01000001">
    <property type="protein sequence ID" value="GHB51784.1"/>
    <property type="molecule type" value="Genomic_DNA"/>
</dbReference>
<comment type="function">
    <text evidence="7">Catalyzes the dehydration of D-mannonate.</text>
</comment>
<evidence type="ECO:0000313" key="14">
    <source>
        <dbReference type="Proteomes" id="UP000598271"/>
    </source>
</evidence>
<dbReference type="SUPFAM" id="SSF55545">
    <property type="entry name" value="beta-N-acetylhexosaminidase-like domain"/>
    <property type="match status" value="1"/>
</dbReference>
<dbReference type="Pfam" id="PF07488">
    <property type="entry name" value="Glyco_hydro_67M"/>
    <property type="match status" value="1"/>
</dbReference>
<keyword evidence="2 9" id="KW-0858">Xylan degradation</keyword>
<dbReference type="InterPro" id="IPR005154">
    <property type="entry name" value="Glyco_hydro_67_aGlcAse_N"/>
</dbReference>
<dbReference type="InterPro" id="IPR011100">
    <property type="entry name" value="Glyco_hydro_67_cat"/>
</dbReference>
<gene>
    <name evidence="7" type="primary">uxuA</name>
    <name evidence="13" type="ORF">GCM10007390_00430</name>
</gene>
<dbReference type="SUPFAM" id="SSF51445">
    <property type="entry name" value="(Trans)glycosidases"/>
    <property type="match status" value="1"/>
</dbReference>
<reference evidence="13 14" key="1">
    <citation type="journal article" date="2014" name="Int. J. Syst. Evol. Microbiol.">
        <title>Complete genome sequence of Corynebacterium casei LMG S-19264T (=DSM 44701T), isolated from a smear-ripened cheese.</title>
        <authorList>
            <consortium name="US DOE Joint Genome Institute (JGI-PGF)"/>
            <person name="Walter F."/>
            <person name="Albersmeier A."/>
            <person name="Kalinowski J."/>
            <person name="Ruckert C."/>
        </authorList>
    </citation>
    <scope>NUCLEOTIDE SEQUENCE [LARGE SCALE GENOMIC DNA]</scope>
    <source>
        <strain evidence="13 14">KCTC 12866</strain>
    </source>
</reference>
<organism evidence="13 14">
    <name type="scientific">Persicitalea jodogahamensis</name>
    <dbReference type="NCBI Taxonomy" id="402147"/>
    <lineage>
        <taxon>Bacteria</taxon>
        <taxon>Pseudomonadati</taxon>
        <taxon>Bacteroidota</taxon>
        <taxon>Cytophagia</taxon>
        <taxon>Cytophagales</taxon>
        <taxon>Spirosomataceae</taxon>
        <taxon>Persicitalea</taxon>
    </lineage>
</organism>
<keyword evidence="7" id="KW-0456">Lyase</keyword>
<dbReference type="GO" id="GO:0008927">
    <property type="term" value="F:mannonate dehydratase activity"/>
    <property type="evidence" value="ECO:0007669"/>
    <property type="project" value="UniProtKB-UniRule"/>
</dbReference>
<keyword evidence="4 9" id="KW-0119">Carbohydrate metabolism</keyword>
<dbReference type="GO" id="GO:0005576">
    <property type="term" value="C:extracellular region"/>
    <property type="evidence" value="ECO:0007669"/>
    <property type="project" value="InterPro"/>
</dbReference>
<evidence type="ECO:0000256" key="2">
    <source>
        <dbReference type="ARBA" id="ARBA00022651"/>
    </source>
</evidence>
<evidence type="ECO:0000313" key="13">
    <source>
        <dbReference type="EMBL" id="GHB51784.1"/>
    </source>
</evidence>
<evidence type="ECO:0000259" key="12">
    <source>
        <dbReference type="Pfam" id="PF07488"/>
    </source>
</evidence>
<accession>A0A8J3D1N4</accession>
<evidence type="ECO:0000259" key="10">
    <source>
        <dbReference type="Pfam" id="PF03648"/>
    </source>
</evidence>
<evidence type="ECO:0000256" key="4">
    <source>
        <dbReference type="ARBA" id="ARBA00023277"/>
    </source>
</evidence>
<sequence length="1095" mass="122869">MIHTMRWFGPNDPVSLMDLRQAGCSGVVSALHQIPVGEVWSVEAIEERIRIIEADNNRYNPLKWLVVESLPVHEHIKKGLPDRDQLIKKYKQSLMNLAICGIKTVCYNFMPVLDWSRTALDYTMPEGQKTLRFVWEDFALFDLYILKRPNAAADYEPEIQASALEKFQGMKPEEVAKLTDTVLLGLPGSEEAFDLAVFQSLLDEYAHIGDQQLRENLYYFIKEIAPTASQLGINLCIHPDDPPRPLMGLPRVVSTEADLAQLMAAADIRANGITFCTGSLGVREDNDLPGIIERFGDRIHFVHLRTTRRELGTRNFHEAPHLNGDVDMYGVVKALLQEEKRRESDNETNAQLPMRPDHGFQMLDDLNKKTYPGYSGIGRLKALAELRGLEMAIKRSLQVVLLVLGTCLGFSASADDGYRLWLKYDLIKNEAQRKQYATALQSIVSGSSTPMIGSATKELQLGLQGLLGKQVQVQITASGKAGKIILKIDPAEKLANDEGYHLYKANSDFIISAKTDKGLLYGSFAFLRHIQTGQSLAQLDASSSPKIQLRMLNHWDNTNGSIERGYAGASLWKWYELPENLDPRYTDYARANASIGINGTVVNNVNASARFLTPEYLPKVQALAGVFRPYGIKIFLSINSAAPKILGGLATSDPLDPKVRQWWVDKTKEIYKAIPDFGGFLVKANSEGEPGPQDYGRSHADGANMLAEALAPFGGVVIWRAFVYKADPNGDRFKAAYEEFKPLDGTFKENALIQVKNGPIDFQPREPFSPLFGAMPKTPLALEFQITQEYLGFSTNFVYLAPLFKECLESDTYVKGKGSTVAKVVDGTLHGYEKTAMAGVANTGSDRNWTGHMIGQANWYAFGRLAWDHMLTSEAIAQEWTRMTFTQDEKAVAIITDLLLNSRENYVNFTTPLGLHHIMGEGLHFGPQPWLARSARPDWTAVYYHRADANGIGFDRTKTGSNALAQYAPEVQAQWSDPETCPLPYLLWFHHVAWDKKLSSGRTLWDELCHRYYEGAESVVQMQKDWAKVEPAVDPELFADVAGRLAAQRREALWWRDACVLYFQEFSKMPIPAPYQKPDRTLEEIKKITATYQLR</sequence>
<evidence type="ECO:0000259" key="11">
    <source>
        <dbReference type="Pfam" id="PF07477"/>
    </source>
</evidence>
<dbReference type="EC" id="4.2.1.8" evidence="7 8"/>
<keyword evidence="14" id="KW-1185">Reference proteome</keyword>
<dbReference type="Pfam" id="PF03786">
    <property type="entry name" value="UxuA"/>
    <property type="match status" value="1"/>
</dbReference>
<dbReference type="AlphaFoldDB" id="A0A8J3D1N4"/>
<comment type="catalytic activity">
    <reaction evidence="9">
        <text>Hydrolysis of (1-&gt;2)-alpha-D-(4-O-methyl)glucuronosyl links in the main chain of hardwood xylans.</text>
        <dbReference type="EC" id="3.2.1.131"/>
    </reaction>
</comment>
<keyword evidence="5 9" id="KW-0326">Glycosidase</keyword>
<comment type="caution">
    <text evidence="13">The sequence shown here is derived from an EMBL/GenBank/DDBJ whole genome shotgun (WGS) entry which is preliminary data.</text>
</comment>
<evidence type="ECO:0000256" key="7">
    <source>
        <dbReference type="HAMAP-Rule" id="MF_00106"/>
    </source>
</evidence>
<comment type="pathway">
    <text evidence="7">Carbohydrate metabolism; pentose and glucuronate interconversion.</text>
</comment>
<comment type="similarity">
    <text evidence="1 9">Belongs to the glycosyl hydrolase 67 family.</text>
</comment>
<keyword evidence="3 9" id="KW-0378">Hydrolase</keyword>
<dbReference type="GO" id="GO:0006064">
    <property type="term" value="P:glucuronate catabolic process"/>
    <property type="evidence" value="ECO:0007669"/>
    <property type="project" value="UniProtKB-UniRule"/>
</dbReference>
<dbReference type="Gene3D" id="3.20.20.150">
    <property type="entry name" value="Divalent-metal-dependent TIM barrel enzymes"/>
    <property type="match status" value="1"/>
</dbReference>
<feature type="domain" description="Glycosyl hydrolase family 67 C-terminal" evidence="11">
    <location>
        <begin position="850"/>
        <end position="1073"/>
    </location>
</feature>
<dbReference type="InterPro" id="IPR004628">
    <property type="entry name" value="Man_deHydtase"/>
</dbReference>
<dbReference type="GO" id="GO:0033939">
    <property type="term" value="F:xylan alpha-1,2-glucuronosidase activity"/>
    <property type="evidence" value="ECO:0007669"/>
    <property type="project" value="UniProtKB-EC"/>
</dbReference>
<dbReference type="NCBIfam" id="TIGR00695">
    <property type="entry name" value="uxuA"/>
    <property type="match status" value="1"/>
</dbReference>
<dbReference type="Pfam" id="PF07477">
    <property type="entry name" value="Glyco_hydro_67C"/>
    <property type="match status" value="1"/>
</dbReference>
<dbReference type="PANTHER" id="PTHR39207:SF1">
    <property type="entry name" value="ALPHA-GLUCURONIDASE A"/>
    <property type="match status" value="1"/>
</dbReference>
<dbReference type="NCBIfam" id="NF003027">
    <property type="entry name" value="PRK03906.1"/>
    <property type="match status" value="1"/>
</dbReference>
<dbReference type="UniPathway" id="UPA00246"/>
<evidence type="ECO:0000256" key="3">
    <source>
        <dbReference type="ARBA" id="ARBA00022801"/>
    </source>
</evidence>
<evidence type="ECO:0000256" key="9">
    <source>
        <dbReference type="RuleBase" id="RU361198"/>
    </source>
</evidence>
<feature type="domain" description="Glycosyl hydrolase family 67 catalytic" evidence="12">
    <location>
        <begin position="530"/>
        <end position="849"/>
    </location>
</feature>
<dbReference type="Gene3D" id="3.90.1330.10">
    <property type="entry name" value="Alpha-glucuronidase, C-terminal domain"/>
    <property type="match status" value="1"/>
</dbReference>
<dbReference type="Gene3D" id="3.30.379.10">
    <property type="entry name" value="Chitobiase/beta-hexosaminidase domain 2-like"/>
    <property type="match status" value="1"/>
</dbReference>
<evidence type="ECO:0000256" key="6">
    <source>
        <dbReference type="ARBA" id="ARBA00023326"/>
    </source>
</evidence>
<evidence type="ECO:0000256" key="1">
    <source>
        <dbReference type="ARBA" id="ARBA00008833"/>
    </source>
</evidence>
<dbReference type="Proteomes" id="UP000598271">
    <property type="component" value="Unassembled WGS sequence"/>
</dbReference>
<comment type="cofactor">
    <cofactor evidence="7">
        <name>Fe(2+)</name>
        <dbReference type="ChEBI" id="CHEBI:29033"/>
    </cofactor>
    <cofactor evidence="7">
        <name>Mn(2+)</name>
        <dbReference type="ChEBI" id="CHEBI:29035"/>
    </cofactor>
</comment>
<dbReference type="GO" id="GO:0046559">
    <property type="term" value="F:alpha-glucuronidase activity"/>
    <property type="evidence" value="ECO:0007669"/>
    <property type="project" value="InterPro"/>
</dbReference>
<comment type="subunit">
    <text evidence="9">Homodimer.</text>
</comment>
<dbReference type="InterPro" id="IPR036237">
    <property type="entry name" value="Xyl_isomerase-like_sf"/>
</dbReference>
<name>A0A8J3D1N4_9BACT</name>
<protein>
    <recommendedName>
        <fullName evidence="7 8">Mannonate dehydratase</fullName>
        <ecNumber evidence="7 8">4.2.1.8</ecNumber>
    </recommendedName>
    <alternativeName>
        <fullName evidence="7">D-mannonate hydro-lyase</fullName>
    </alternativeName>
</protein>
<keyword evidence="7" id="KW-0408">Iron</keyword>
<comment type="similarity">
    <text evidence="7">Belongs to the mannonate dehydratase family.</text>
</comment>
<dbReference type="Gene3D" id="3.20.20.80">
    <property type="entry name" value="Glycosidases"/>
    <property type="match status" value="1"/>
</dbReference>
<keyword evidence="7" id="KW-0464">Manganese</keyword>
<comment type="catalytic activity">
    <reaction evidence="7">
        <text>D-mannonate = 2-dehydro-3-deoxy-D-gluconate + H2O</text>
        <dbReference type="Rhea" id="RHEA:20097"/>
        <dbReference type="ChEBI" id="CHEBI:15377"/>
        <dbReference type="ChEBI" id="CHEBI:17767"/>
        <dbReference type="ChEBI" id="CHEBI:57990"/>
        <dbReference type="EC" id="4.2.1.8"/>
    </reaction>
</comment>
<dbReference type="GO" id="GO:0045493">
    <property type="term" value="P:xylan catabolic process"/>
    <property type="evidence" value="ECO:0007669"/>
    <property type="project" value="UniProtKB-KW"/>
</dbReference>
<dbReference type="InterPro" id="IPR017853">
    <property type="entry name" value="GH"/>
</dbReference>
<dbReference type="InterPro" id="IPR037054">
    <property type="entry name" value="A-glucoronidase_C_sf"/>
</dbReference>
<dbReference type="InterPro" id="IPR011099">
    <property type="entry name" value="Glyco_hydro_67_C"/>
</dbReference>
<evidence type="ECO:0000256" key="8">
    <source>
        <dbReference type="NCBIfam" id="TIGR00695"/>
    </source>
</evidence>
<feature type="domain" description="Alpha glucuronidase N-terminal" evidence="10">
    <location>
        <begin position="420"/>
        <end position="525"/>
    </location>
</feature>
<keyword evidence="6 9" id="KW-0624">Polysaccharide degradation</keyword>
<proteinExistence type="inferred from homology"/>
<dbReference type="InterPro" id="IPR029018">
    <property type="entry name" value="Hex-like_dom2"/>
</dbReference>
<dbReference type="HAMAP" id="MF_00106">
    <property type="entry name" value="UxuA"/>
    <property type="match status" value="1"/>
</dbReference>
<dbReference type="Pfam" id="PF03648">
    <property type="entry name" value="Glyco_hydro_67N"/>
    <property type="match status" value="1"/>
</dbReference>
<dbReference type="PANTHER" id="PTHR39207">
    <property type="entry name" value="ALPHA-GLUCURONIDASE A"/>
    <property type="match status" value="1"/>
</dbReference>